<dbReference type="Proteomes" id="UP000015104">
    <property type="component" value="Unassembled WGS sequence"/>
</dbReference>
<dbReference type="EMBL" id="CAEY01000112">
    <property type="status" value="NOT_ANNOTATED_CDS"/>
    <property type="molecule type" value="Genomic_DNA"/>
</dbReference>
<sequence length="239" mass="27246">MSYRAKQSPIHSGLSESFLDVLLRVNATQKSLAVCHTDNRIDKILDKFGLYCIDFSVNNAPAINRYIYKLIIEATKESKENNKQLQALTQCKSKHKIIIFDGLNCFNIAKFKSFLSEDTTLESIAMVHEPDPFSLLISIYRYFMEQAALNINLKLVIIYCDDSFISDLMEFLIQRKLSLYVVLISYSVSTVYSRGLYNGEVQGIEFLTIDSTSESINVKKTFKGKVKCIASFNNLQPKN</sequence>
<evidence type="ECO:0000313" key="2">
    <source>
        <dbReference type="Proteomes" id="UP000015104"/>
    </source>
</evidence>
<protein>
    <submittedName>
        <fullName evidence="1">Uncharacterized protein</fullName>
    </submittedName>
</protein>
<organism evidence="1 2">
    <name type="scientific">Tetranychus urticae</name>
    <name type="common">Two-spotted spider mite</name>
    <dbReference type="NCBI Taxonomy" id="32264"/>
    <lineage>
        <taxon>Eukaryota</taxon>
        <taxon>Metazoa</taxon>
        <taxon>Ecdysozoa</taxon>
        <taxon>Arthropoda</taxon>
        <taxon>Chelicerata</taxon>
        <taxon>Arachnida</taxon>
        <taxon>Acari</taxon>
        <taxon>Acariformes</taxon>
        <taxon>Trombidiformes</taxon>
        <taxon>Prostigmata</taxon>
        <taxon>Eleutherengona</taxon>
        <taxon>Raphignathae</taxon>
        <taxon>Tetranychoidea</taxon>
        <taxon>Tetranychidae</taxon>
        <taxon>Tetranychus</taxon>
    </lineage>
</organism>
<dbReference type="EnsemblMetazoa" id="tetur12g01220.1">
    <property type="protein sequence ID" value="tetur12g01220.1"/>
    <property type="gene ID" value="tetur12g01220"/>
</dbReference>
<dbReference type="AlphaFoldDB" id="T1KIF9"/>
<accession>T1KIF9</accession>
<keyword evidence="2" id="KW-1185">Reference proteome</keyword>
<name>T1KIF9_TETUR</name>
<proteinExistence type="predicted"/>
<reference evidence="1" key="2">
    <citation type="submission" date="2015-06" db="UniProtKB">
        <authorList>
            <consortium name="EnsemblMetazoa"/>
        </authorList>
    </citation>
    <scope>IDENTIFICATION</scope>
</reference>
<reference evidence="2" key="1">
    <citation type="submission" date="2011-08" db="EMBL/GenBank/DDBJ databases">
        <authorList>
            <person name="Rombauts S."/>
        </authorList>
    </citation>
    <scope>NUCLEOTIDE SEQUENCE</scope>
    <source>
        <strain evidence="2">London</strain>
    </source>
</reference>
<dbReference type="HOGENOM" id="CLU_1162448_0_0_1"/>
<evidence type="ECO:0000313" key="1">
    <source>
        <dbReference type="EnsemblMetazoa" id="tetur12g01220.1"/>
    </source>
</evidence>